<feature type="transmembrane region" description="Helical" evidence="1">
    <location>
        <begin position="97"/>
        <end position="121"/>
    </location>
</feature>
<feature type="transmembrane region" description="Helical" evidence="1">
    <location>
        <begin position="39"/>
        <end position="61"/>
    </location>
</feature>
<dbReference type="EMBL" id="CP019688">
    <property type="protein sequence ID" value="AQQ16276.1"/>
    <property type="molecule type" value="Genomic_DNA"/>
</dbReference>
<keyword evidence="1" id="KW-1133">Transmembrane helix</keyword>
<evidence type="ECO:0008006" key="4">
    <source>
        <dbReference type="Google" id="ProtNLM"/>
    </source>
</evidence>
<keyword evidence="3" id="KW-1185">Reference proteome</keyword>
<gene>
    <name evidence="2" type="ORF">CGLAU_11725</name>
</gene>
<evidence type="ECO:0000313" key="2">
    <source>
        <dbReference type="EMBL" id="AQQ16276.1"/>
    </source>
</evidence>
<dbReference type="AlphaFoldDB" id="A0A1Q2HZI3"/>
<evidence type="ECO:0000313" key="3">
    <source>
        <dbReference type="Proteomes" id="UP000217209"/>
    </source>
</evidence>
<accession>A0A1Q2HZI3</accession>
<dbReference type="InterPro" id="IPR009781">
    <property type="entry name" value="DUF1345"/>
</dbReference>
<dbReference type="Pfam" id="PF07077">
    <property type="entry name" value="DUF1345"/>
    <property type="match status" value="1"/>
</dbReference>
<reference evidence="2 3" key="1">
    <citation type="submission" date="2016-12" db="EMBL/GenBank/DDBJ databases">
        <authorList>
            <person name="Song W.-J."/>
            <person name="Kurnit D.M."/>
        </authorList>
    </citation>
    <scope>NUCLEOTIDE SEQUENCE [LARGE SCALE GENOMIC DNA]</scope>
    <source>
        <strain evidence="2 3">DSM 30827</strain>
    </source>
</reference>
<name>A0A1Q2HZI3_9CORY</name>
<dbReference type="Proteomes" id="UP000217209">
    <property type="component" value="Chromosome"/>
</dbReference>
<sequence>MRSEIYRDYSSLGIAAVITTAALNWVIRTGRLDYEVAGAIGFGLTYYLVLWVLYIGIYVWWTIRMLRPCTIEELRAYARRESRLSEKRWVRWSGSKGAATVSITAAGAALGMAVMVARVPWSRHDPIMLALGTLAAAASWAYLVVVYAASYVELDLGGDKRQFHFAHTDEPLFDDYLTLATTTSTMGSASPAVPITREGWNRFRANKIVAFAFNTLVIAVVVAMVTTGLMA</sequence>
<dbReference type="KEGG" id="cgv:CGLAU_11725"/>
<keyword evidence="1" id="KW-0812">Transmembrane</keyword>
<feature type="transmembrane region" description="Helical" evidence="1">
    <location>
        <begin position="9"/>
        <end position="27"/>
    </location>
</feature>
<feature type="transmembrane region" description="Helical" evidence="1">
    <location>
        <begin position="208"/>
        <end position="230"/>
    </location>
</feature>
<evidence type="ECO:0000256" key="1">
    <source>
        <dbReference type="SAM" id="Phobius"/>
    </source>
</evidence>
<organism evidence="2 3">
    <name type="scientific">Corynebacterium glaucum</name>
    <dbReference type="NCBI Taxonomy" id="187491"/>
    <lineage>
        <taxon>Bacteria</taxon>
        <taxon>Bacillati</taxon>
        <taxon>Actinomycetota</taxon>
        <taxon>Actinomycetes</taxon>
        <taxon>Mycobacteriales</taxon>
        <taxon>Corynebacteriaceae</taxon>
        <taxon>Corynebacterium</taxon>
    </lineage>
</organism>
<protein>
    <recommendedName>
        <fullName evidence="4">DUF1345 domain-containing protein</fullName>
    </recommendedName>
</protein>
<proteinExistence type="predicted"/>
<keyword evidence="1" id="KW-0472">Membrane</keyword>
<feature type="transmembrane region" description="Helical" evidence="1">
    <location>
        <begin position="127"/>
        <end position="152"/>
    </location>
</feature>